<keyword evidence="3" id="KW-1185">Reference proteome</keyword>
<dbReference type="PROSITE" id="PS50206">
    <property type="entry name" value="RHODANESE_3"/>
    <property type="match status" value="1"/>
</dbReference>
<dbReference type="AlphaFoldDB" id="A0A918VHT2"/>
<evidence type="ECO:0000259" key="1">
    <source>
        <dbReference type="PROSITE" id="PS50206"/>
    </source>
</evidence>
<dbReference type="EMBL" id="BMXA01000001">
    <property type="protein sequence ID" value="GGZ99936.1"/>
    <property type="molecule type" value="Genomic_DNA"/>
</dbReference>
<dbReference type="InterPro" id="IPR050229">
    <property type="entry name" value="GlpE_sulfurtransferase"/>
</dbReference>
<dbReference type="SMART" id="SM00450">
    <property type="entry name" value="RHOD"/>
    <property type="match status" value="1"/>
</dbReference>
<reference evidence="2" key="1">
    <citation type="journal article" date="2014" name="Int. J. Syst. Evol. Microbiol.">
        <title>Complete genome sequence of Corynebacterium casei LMG S-19264T (=DSM 44701T), isolated from a smear-ripened cheese.</title>
        <authorList>
            <consortium name="US DOE Joint Genome Institute (JGI-PGF)"/>
            <person name="Walter F."/>
            <person name="Albersmeier A."/>
            <person name="Kalinowski J."/>
            <person name="Ruckert C."/>
        </authorList>
    </citation>
    <scope>NUCLEOTIDE SEQUENCE</scope>
    <source>
        <strain evidence="2">KCTC 12711</strain>
    </source>
</reference>
<dbReference type="Gene3D" id="3.40.250.10">
    <property type="entry name" value="Rhodanese-like domain"/>
    <property type="match status" value="1"/>
</dbReference>
<dbReference type="RefSeq" id="WP_189398489.1">
    <property type="nucleotide sequence ID" value="NZ_BMXA01000001.1"/>
</dbReference>
<sequence>MQLNQSRIARKQRLKLRFSRSLIVACVTVSLYLVSATGMASDAVTYIDVRSWAEYQLDHIDGDARIPISDVAKEVPLRIPDRRTPIRLYCARGGRAEQAKALLIQAGYLDVENLGGIDDARRVRGLAAQ</sequence>
<dbReference type="Proteomes" id="UP000614811">
    <property type="component" value="Unassembled WGS sequence"/>
</dbReference>
<evidence type="ECO:0000313" key="2">
    <source>
        <dbReference type="EMBL" id="GGZ99936.1"/>
    </source>
</evidence>
<dbReference type="InterPro" id="IPR036873">
    <property type="entry name" value="Rhodanese-like_dom_sf"/>
</dbReference>
<dbReference type="PANTHER" id="PTHR43031:SF1">
    <property type="entry name" value="PYRIDINE NUCLEOTIDE-DISULPHIDE OXIDOREDUCTASE"/>
    <property type="match status" value="1"/>
</dbReference>
<gene>
    <name evidence="2" type="ORF">GCM10008090_05740</name>
</gene>
<dbReference type="InterPro" id="IPR001763">
    <property type="entry name" value="Rhodanese-like_dom"/>
</dbReference>
<reference evidence="2" key="2">
    <citation type="submission" date="2020-09" db="EMBL/GenBank/DDBJ databases">
        <authorList>
            <person name="Sun Q."/>
            <person name="Kim S."/>
        </authorList>
    </citation>
    <scope>NUCLEOTIDE SEQUENCE</scope>
    <source>
        <strain evidence="2">KCTC 12711</strain>
    </source>
</reference>
<comment type="caution">
    <text evidence="2">The sequence shown here is derived from an EMBL/GenBank/DDBJ whole genome shotgun (WGS) entry which is preliminary data.</text>
</comment>
<accession>A0A918VHT2</accession>
<name>A0A918VHT2_9GAMM</name>
<feature type="domain" description="Rhodanese" evidence="1">
    <location>
        <begin position="40"/>
        <end position="118"/>
    </location>
</feature>
<organism evidence="2 3">
    <name type="scientific">Arenicella chitinivorans</name>
    <dbReference type="NCBI Taxonomy" id="1329800"/>
    <lineage>
        <taxon>Bacteria</taxon>
        <taxon>Pseudomonadati</taxon>
        <taxon>Pseudomonadota</taxon>
        <taxon>Gammaproteobacteria</taxon>
        <taxon>Arenicellales</taxon>
        <taxon>Arenicellaceae</taxon>
        <taxon>Arenicella</taxon>
    </lineage>
</organism>
<proteinExistence type="predicted"/>
<protein>
    <recommendedName>
        <fullName evidence="1">Rhodanese domain-containing protein</fullName>
    </recommendedName>
</protein>
<evidence type="ECO:0000313" key="3">
    <source>
        <dbReference type="Proteomes" id="UP000614811"/>
    </source>
</evidence>
<dbReference type="CDD" id="cd00158">
    <property type="entry name" value="RHOD"/>
    <property type="match status" value="1"/>
</dbReference>
<dbReference type="PANTHER" id="PTHR43031">
    <property type="entry name" value="FAD-DEPENDENT OXIDOREDUCTASE"/>
    <property type="match status" value="1"/>
</dbReference>
<dbReference type="Pfam" id="PF00581">
    <property type="entry name" value="Rhodanese"/>
    <property type="match status" value="1"/>
</dbReference>
<dbReference type="SUPFAM" id="SSF52821">
    <property type="entry name" value="Rhodanese/Cell cycle control phosphatase"/>
    <property type="match status" value="1"/>
</dbReference>